<feature type="region of interest" description="Disordered" evidence="4">
    <location>
        <begin position="343"/>
        <end position="398"/>
    </location>
</feature>
<feature type="region of interest" description="Disordered" evidence="4">
    <location>
        <begin position="589"/>
        <end position="611"/>
    </location>
</feature>
<dbReference type="GO" id="GO:0051059">
    <property type="term" value="F:NF-kappaB binding"/>
    <property type="evidence" value="ECO:0007669"/>
    <property type="project" value="TreeGrafter"/>
</dbReference>
<evidence type="ECO:0000313" key="6">
    <source>
        <dbReference type="Proteomes" id="UP001140074"/>
    </source>
</evidence>
<feature type="region of interest" description="Disordered" evidence="4">
    <location>
        <begin position="421"/>
        <end position="478"/>
    </location>
</feature>
<dbReference type="EMBL" id="JANBUY010000025">
    <property type="protein sequence ID" value="KAJ2867097.1"/>
    <property type="molecule type" value="Genomic_DNA"/>
</dbReference>
<accession>A0A9W8IUZ0</accession>
<feature type="repeat" description="ANK" evidence="3">
    <location>
        <begin position="209"/>
        <end position="241"/>
    </location>
</feature>
<comment type="caution">
    <text evidence="5">The sequence shown here is derived from an EMBL/GenBank/DDBJ whole genome shotgun (WGS) entry which is preliminary data.</text>
</comment>
<evidence type="ECO:0008006" key="7">
    <source>
        <dbReference type="Google" id="ProtNLM"/>
    </source>
</evidence>
<dbReference type="SUPFAM" id="SSF48403">
    <property type="entry name" value="Ankyrin repeat"/>
    <property type="match status" value="1"/>
</dbReference>
<dbReference type="InterPro" id="IPR036770">
    <property type="entry name" value="Ankyrin_rpt-contain_sf"/>
</dbReference>
<evidence type="ECO:0000313" key="5">
    <source>
        <dbReference type="EMBL" id="KAJ2867097.1"/>
    </source>
</evidence>
<dbReference type="Gene3D" id="1.25.40.20">
    <property type="entry name" value="Ankyrin repeat-containing domain"/>
    <property type="match status" value="1"/>
</dbReference>
<keyword evidence="2 3" id="KW-0040">ANK repeat</keyword>
<dbReference type="PANTHER" id="PTHR46680:SF3">
    <property type="entry name" value="NF-KAPPA-B INHIBITOR CACTUS"/>
    <property type="match status" value="1"/>
</dbReference>
<dbReference type="GO" id="GO:0005829">
    <property type="term" value="C:cytosol"/>
    <property type="evidence" value="ECO:0007669"/>
    <property type="project" value="TreeGrafter"/>
</dbReference>
<feature type="compositionally biased region" description="Polar residues" evidence="4">
    <location>
        <begin position="343"/>
        <end position="353"/>
    </location>
</feature>
<sequence>MGESNNKGLAHFPPTTAGATLAALARDRHLDPSHMSHSLALSSHLASTGPDFGLHHAVAAGDIGSIYYALMGGQPIDSVLHGLQPIHIAASQDDPAVVEMLLQSGADINARSRSARSTGHHPPPELLDEDRTDDPSKAKAGGRNQRGAKGWGGRAQPKETVLSSISGPLNCTAGLYSMDAANISVLEDHSASLVGHDADRAGSTCSEYGGATPLHFAVANGRLECADILIRSGANLDIADYYGNTPEAIALARSDSVITAMLQRGRESLTSSLSLGFSETSGLASLVAYPYDPTISCYSNLAPPSEKLVHLVLQLPSPNPSVLCHTDCSSMAAQPLPITNPCSPEVASTTGSMPTPIAAPSSSRSTKGRRQEVWHSASRIGVPARRHTAGEAESSARYSYVSPSPTALSWLKAKHRDTSPIGIRSLSANTSQHRRLSRSASASGRLVNKENGNADSPPPSGLMRHTANDANAGHAGLYDSRRLGGYGRRARFAATAIAVGLPLYESENFGSGNGCTLSRSDSASSRRERSYTDSVVEKAWRSYLEFDDGGDSAHDFAAGDASVEDGSLRPVPEPWMWRQAAIAVRNRRSQSLSAKVQQQQKQQPPLGPVPVRRKRLGRLL</sequence>
<keyword evidence="6" id="KW-1185">Reference proteome</keyword>
<dbReference type="Pfam" id="PF00023">
    <property type="entry name" value="Ank"/>
    <property type="match status" value="2"/>
</dbReference>
<feature type="region of interest" description="Disordered" evidence="4">
    <location>
        <begin position="110"/>
        <end position="157"/>
    </location>
</feature>
<evidence type="ECO:0000256" key="4">
    <source>
        <dbReference type="SAM" id="MobiDB-lite"/>
    </source>
</evidence>
<protein>
    <recommendedName>
        <fullName evidence="7">Ankyrin</fullName>
    </recommendedName>
</protein>
<evidence type="ECO:0000256" key="3">
    <source>
        <dbReference type="PROSITE-ProRule" id="PRU00023"/>
    </source>
</evidence>
<dbReference type="Proteomes" id="UP001140074">
    <property type="component" value="Unassembled WGS sequence"/>
</dbReference>
<dbReference type="PROSITE" id="PS50088">
    <property type="entry name" value="ANK_REPEAT"/>
    <property type="match status" value="2"/>
</dbReference>
<feature type="compositionally biased region" description="Low complexity" evidence="4">
    <location>
        <begin position="589"/>
        <end position="604"/>
    </location>
</feature>
<dbReference type="PANTHER" id="PTHR46680">
    <property type="entry name" value="NF-KAPPA-B INHIBITOR ALPHA"/>
    <property type="match status" value="1"/>
</dbReference>
<gene>
    <name evidence="5" type="ORF">GGH94_001076</name>
</gene>
<proteinExistence type="predicted"/>
<feature type="repeat" description="ANK" evidence="3">
    <location>
        <begin position="81"/>
        <end position="113"/>
    </location>
</feature>
<evidence type="ECO:0000256" key="2">
    <source>
        <dbReference type="ARBA" id="ARBA00023043"/>
    </source>
</evidence>
<dbReference type="AlphaFoldDB" id="A0A9W8IUZ0"/>
<dbReference type="PROSITE" id="PS50297">
    <property type="entry name" value="ANK_REP_REGION"/>
    <property type="match status" value="2"/>
</dbReference>
<reference evidence="5" key="1">
    <citation type="submission" date="2022-07" db="EMBL/GenBank/DDBJ databases">
        <title>Phylogenomic reconstructions and comparative analyses of Kickxellomycotina fungi.</title>
        <authorList>
            <person name="Reynolds N.K."/>
            <person name="Stajich J.E."/>
            <person name="Barry K."/>
            <person name="Grigoriev I.V."/>
            <person name="Crous P."/>
            <person name="Smith M.E."/>
        </authorList>
    </citation>
    <scope>NUCLEOTIDE SEQUENCE</scope>
    <source>
        <strain evidence="5">RSA 476</strain>
    </source>
</reference>
<dbReference type="GO" id="GO:0071356">
    <property type="term" value="P:cellular response to tumor necrosis factor"/>
    <property type="evidence" value="ECO:0007669"/>
    <property type="project" value="TreeGrafter"/>
</dbReference>
<organism evidence="5 6">
    <name type="scientific">Coemansia aciculifera</name>
    <dbReference type="NCBI Taxonomy" id="417176"/>
    <lineage>
        <taxon>Eukaryota</taxon>
        <taxon>Fungi</taxon>
        <taxon>Fungi incertae sedis</taxon>
        <taxon>Zoopagomycota</taxon>
        <taxon>Kickxellomycotina</taxon>
        <taxon>Kickxellomycetes</taxon>
        <taxon>Kickxellales</taxon>
        <taxon>Kickxellaceae</taxon>
        <taxon>Coemansia</taxon>
    </lineage>
</organism>
<dbReference type="SMART" id="SM00248">
    <property type="entry name" value="ANK"/>
    <property type="match status" value="3"/>
</dbReference>
<dbReference type="InterPro" id="IPR051070">
    <property type="entry name" value="NF-kappa-B_inhibitor"/>
</dbReference>
<keyword evidence="1" id="KW-0677">Repeat</keyword>
<name>A0A9W8IUZ0_9FUNG</name>
<evidence type="ECO:0000256" key="1">
    <source>
        <dbReference type="ARBA" id="ARBA00022737"/>
    </source>
</evidence>
<dbReference type="InterPro" id="IPR002110">
    <property type="entry name" value="Ankyrin_rpt"/>
</dbReference>